<gene>
    <name evidence="1" type="ORF">ETU09_08060</name>
</gene>
<name>A0A563DBB0_9FLAO</name>
<dbReference type="AlphaFoldDB" id="A0A563DBB0"/>
<accession>A0A563DBB0</accession>
<reference evidence="1 2" key="1">
    <citation type="submission" date="2019-02" db="EMBL/GenBank/DDBJ databases">
        <title>Apibacter muscae sp. nov.: a novel member of the house fly microbiota.</title>
        <authorList>
            <person name="Park R."/>
        </authorList>
    </citation>
    <scope>NUCLEOTIDE SEQUENCE [LARGE SCALE GENOMIC DNA]</scope>
    <source>
        <strain evidence="1 2">AL1</strain>
    </source>
</reference>
<dbReference type="RefSeq" id="WP_146293005.1">
    <property type="nucleotide sequence ID" value="NZ_SELH01000024.1"/>
</dbReference>
<comment type="caution">
    <text evidence="1">The sequence shown here is derived from an EMBL/GenBank/DDBJ whole genome shotgun (WGS) entry which is preliminary data.</text>
</comment>
<dbReference type="EMBL" id="SELH01000024">
    <property type="protein sequence ID" value="TWP27064.1"/>
    <property type="molecule type" value="Genomic_DNA"/>
</dbReference>
<organism evidence="1 2">
    <name type="scientific">Apibacter muscae</name>
    <dbReference type="NCBI Taxonomy" id="2509004"/>
    <lineage>
        <taxon>Bacteria</taxon>
        <taxon>Pseudomonadati</taxon>
        <taxon>Bacteroidota</taxon>
        <taxon>Flavobacteriia</taxon>
        <taxon>Flavobacteriales</taxon>
        <taxon>Weeksellaceae</taxon>
        <taxon>Apibacter</taxon>
    </lineage>
</organism>
<keyword evidence="2" id="KW-1185">Reference proteome</keyword>
<evidence type="ECO:0000313" key="2">
    <source>
        <dbReference type="Proteomes" id="UP000319499"/>
    </source>
</evidence>
<dbReference type="Proteomes" id="UP000319499">
    <property type="component" value="Unassembled WGS sequence"/>
</dbReference>
<protein>
    <submittedName>
        <fullName evidence="1">Uncharacterized protein</fullName>
    </submittedName>
</protein>
<sequence>MYDFRFQLDNGRCSNTSLNNSVGENSVGIDKKIYLPLEWFDHEDHILIKLTIPLEYISTTNTLDFIVSNYQYVGVGFGYKKDPIVSICVLDNKEILKNTTILEPDVQEKTYSILNKNEILNISNPLEIKIGKSDFATTYEGFISGNIEVKLNTTEGDIYYKPIISSGFKAYS</sequence>
<proteinExistence type="predicted"/>
<evidence type="ECO:0000313" key="1">
    <source>
        <dbReference type="EMBL" id="TWP27064.1"/>
    </source>
</evidence>
<dbReference type="OrthoDB" id="5385495at2"/>